<keyword evidence="2" id="KW-1185">Reference proteome</keyword>
<organism evidence="1 2">
    <name type="scientific">Saccharopolyspora karakumensis</name>
    <dbReference type="NCBI Taxonomy" id="2530386"/>
    <lineage>
        <taxon>Bacteria</taxon>
        <taxon>Bacillati</taxon>
        <taxon>Actinomycetota</taxon>
        <taxon>Actinomycetes</taxon>
        <taxon>Pseudonocardiales</taxon>
        <taxon>Pseudonocardiaceae</taxon>
        <taxon>Saccharopolyspora</taxon>
    </lineage>
</organism>
<reference evidence="1 2" key="1">
    <citation type="submission" date="2019-03" db="EMBL/GenBank/DDBJ databases">
        <title>Draft genome sequences of novel Actinobacteria.</title>
        <authorList>
            <person name="Sahin N."/>
            <person name="Ay H."/>
            <person name="Saygin H."/>
        </authorList>
    </citation>
    <scope>NUCLEOTIDE SEQUENCE [LARGE SCALE GENOMIC DNA]</scope>
    <source>
        <strain evidence="1 2">5K548</strain>
    </source>
</reference>
<name>A0A4R5BX95_9PSEU</name>
<accession>A0A4R5BX95</accession>
<dbReference type="SUPFAM" id="SSF63825">
    <property type="entry name" value="YWTD domain"/>
    <property type="match status" value="1"/>
</dbReference>
<comment type="caution">
    <text evidence="1">The sequence shown here is derived from an EMBL/GenBank/DDBJ whole genome shotgun (WGS) entry which is preliminary data.</text>
</comment>
<dbReference type="Pfam" id="PF20055">
    <property type="entry name" value="DUF6454"/>
    <property type="match status" value="1"/>
</dbReference>
<dbReference type="Proteomes" id="UP000294723">
    <property type="component" value="Unassembled WGS sequence"/>
</dbReference>
<dbReference type="RefSeq" id="WP_132682331.1">
    <property type="nucleotide sequence ID" value="NZ_SMLA01000010.1"/>
</dbReference>
<dbReference type="AlphaFoldDB" id="A0A4R5BX95"/>
<evidence type="ECO:0000313" key="1">
    <source>
        <dbReference type="EMBL" id="TDD90010.1"/>
    </source>
</evidence>
<sequence length="318" mass="34460">MRTAVVGGLATAFLGAVIAPYALGIAATPNSTTRDDAVVDGFQQTSRSTDWQLEQRIPLRFPSHHPQGLASVGDRLFLSTVEIIEKPQKYPEPVDGYDRSPGRGVGHVLVLDRQGNLIRDVVLGEGTVYHPGGIDFDGESLWVPVAEYRPNSSSIVYRLNPETLRAEEAFRVSDHVGGTVRDRVTGTVHGVSWGSRTLYRWTPAGRELSQQDNASHFIDYQDCDYAASQAMICGGIAELPTADGGAFELGGLALVDLRDNRIRHEIPMQQRSAAGHVATRNPVHLEHDAGTLRLWAAPDDGDAAGGTELLVYRATAND</sequence>
<proteinExistence type="predicted"/>
<gene>
    <name evidence="1" type="ORF">E1202_09635</name>
</gene>
<evidence type="ECO:0000313" key="2">
    <source>
        <dbReference type="Proteomes" id="UP000294723"/>
    </source>
</evidence>
<dbReference type="InterPro" id="IPR046312">
    <property type="entry name" value="DUF6454"/>
</dbReference>
<dbReference type="EMBL" id="SMLA01000010">
    <property type="protein sequence ID" value="TDD90010.1"/>
    <property type="molecule type" value="Genomic_DNA"/>
</dbReference>
<protein>
    <submittedName>
        <fullName evidence="1">Uncharacterized protein</fullName>
    </submittedName>
</protein>